<dbReference type="InterPro" id="IPR043150">
    <property type="entry name" value="Phytochrome_PHY_sf"/>
</dbReference>
<keyword evidence="5 12" id="KW-0808">Transferase</keyword>
<dbReference type="InterPro" id="IPR029016">
    <property type="entry name" value="GAF-like_dom_sf"/>
</dbReference>
<evidence type="ECO:0000256" key="6">
    <source>
        <dbReference type="ARBA" id="ARBA00022741"/>
    </source>
</evidence>
<organism evidence="12 13">
    <name type="scientific">Sphingobacterium thalpophilum</name>
    <dbReference type="NCBI Taxonomy" id="259"/>
    <lineage>
        <taxon>Bacteria</taxon>
        <taxon>Pseudomonadati</taxon>
        <taxon>Bacteroidota</taxon>
        <taxon>Sphingobacteriia</taxon>
        <taxon>Sphingobacteriales</taxon>
        <taxon>Sphingobacteriaceae</taxon>
        <taxon>Sphingobacterium</taxon>
    </lineage>
</organism>
<dbReference type="Gene3D" id="1.10.287.130">
    <property type="match status" value="1"/>
</dbReference>
<dbReference type="InterPro" id="IPR005467">
    <property type="entry name" value="His_kinase_dom"/>
</dbReference>
<evidence type="ECO:0000256" key="2">
    <source>
        <dbReference type="ARBA" id="ARBA00006402"/>
    </source>
</evidence>
<dbReference type="GO" id="GO:0009584">
    <property type="term" value="P:detection of visible light"/>
    <property type="evidence" value="ECO:0007669"/>
    <property type="project" value="InterPro"/>
</dbReference>
<dbReference type="GO" id="GO:0006355">
    <property type="term" value="P:regulation of DNA-templated transcription"/>
    <property type="evidence" value="ECO:0007669"/>
    <property type="project" value="InterPro"/>
</dbReference>
<keyword evidence="4" id="KW-0597">Phosphoprotein</keyword>
<dbReference type="InterPro" id="IPR036890">
    <property type="entry name" value="HATPase_C_sf"/>
</dbReference>
<dbReference type="SMART" id="SM00387">
    <property type="entry name" value="HATPase_c"/>
    <property type="match status" value="1"/>
</dbReference>
<dbReference type="STRING" id="1123265.GCA_000686625_01721"/>
<sequence length="708" mass="80060">MAQVEKMNSVNYLPIQTSGRFLIMAPDKTIVGLSENMLTSGSDIQSLLGIHLPTFLESLFDLPSELSTILNDISQIPTTGTTFVVKDNDSAYYLHLCAHKGHFFIRIEEKIEEVIFSKQINAFHFSAYDNAGAMWHTLINAVQHISAFDVITVAQIFEDRTSKILYSTCTESSFAGKLFSKTFISDALYTFFSGNESVYIPDMEDREQKLCTRLSLSHIPIEYSPLPQKPKFSKLIGASSTLAIPIVINNILWGIVIGINRQPKKIDYQKRVLCQLLVQNAAIRQKQLLNQKGESFYAIIKETKNQLDEQLTSGRSLNYCLLQHLDSIASLAHADGVAIYHHGVITKQGSVPSNKQISKMVDIIRQTGKNLFKDNNFRLKRKQLFDEPLRIAGVAALRVADERDHWIIWFRNESKFTILELEESKAIKDDESKQEFILTETEILDTAIFWNDEDISFMKSLDRMIGKAVFLRTKEEAKTREILISTNNELQMITHTLSHDLKNPLSSAKLSVAFFQRQAELSQMHQRWLSNLEESVNNMEEIINKTVEFMRSKSFSFVKEQIAIHLLIQPIFEECKIKYDNPTCLLSTADLRPVYGEKGTLTQIFSAIIGNAVQYSAHSQDPEVEINSIVNAQGIVYTISDNGIGIPEEELFKVKSAFYRAQNTPPTTSGSGIGLTLASRLMQMLGGDLRLESKLGKGTTVRLRFPNE</sequence>
<dbReference type="InterPro" id="IPR013515">
    <property type="entry name" value="Phytochrome_cen-reg"/>
</dbReference>
<evidence type="ECO:0000256" key="1">
    <source>
        <dbReference type="ARBA" id="ARBA00000085"/>
    </source>
</evidence>
<dbReference type="Gene3D" id="3.30.450.20">
    <property type="entry name" value="PAS domain"/>
    <property type="match status" value="1"/>
</dbReference>
<dbReference type="Pfam" id="PF00512">
    <property type="entry name" value="HisKA"/>
    <property type="match status" value="1"/>
</dbReference>
<dbReference type="PROSITE" id="PS50046">
    <property type="entry name" value="PHYTOCHROME_2"/>
    <property type="match status" value="1"/>
</dbReference>
<protein>
    <recommendedName>
        <fullName evidence="3">histidine kinase</fullName>
        <ecNumber evidence="3">2.7.13.3</ecNumber>
    </recommendedName>
</protein>
<evidence type="ECO:0000259" key="11">
    <source>
        <dbReference type="PROSITE" id="PS50109"/>
    </source>
</evidence>
<dbReference type="EMBL" id="LR590484">
    <property type="protein sequence ID" value="VTR34145.1"/>
    <property type="molecule type" value="Genomic_DNA"/>
</dbReference>
<dbReference type="Gene3D" id="3.30.450.40">
    <property type="match status" value="1"/>
</dbReference>
<gene>
    <name evidence="12" type="primary">cph1_1</name>
    <name evidence="12" type="ORF">NCTC11429_01284</name>
</gene>
<dbReference type="InterPro" id="IPR003661">
    <property type="entry name" value="HisK_dim/P_dom"/>
</dbReference>
<dbReference type="InterPro" id="IPR004358">
    <property type="entry name" value="Sig_transdc_His_kin-like_C"/>
</dbReference>
<dbReference type="GO" id="GO:0005524">
    <property type="term" value="F:ATP binding"/>
    <property type="evidence" value="ECO:0007669"/>
    <property type="project" value="UniProtKB-KW"/>
</dbReference>
<name>A0A4U9UKS1_9SPHI</name>
<dbReference type="SUPFAM" id="SSF55781">
    <property type="entry name" value="GAF domain-like"/>
    <property type="match status" value="2"/>
</dbReference>
<comment type="catalytic activity">
    <reaction evidence="1">
        <text>ATP + protein L-histidine = ADP + protein N-phospho-L-histidine.</text>
        <dbReference type="EC" id="2.7.13.3"/>
    </reaction>
</comment>
<dbReference type="AlphaFoldDB" id="A0A4U9UKS1"/>
<dbReference type="GO" id="GO:0000156">
    <property type="term" value="F:phosphorelay response regulator activity"/>
    <property type="evidence" value="ECO:0007669"/>
    <property type="project" value="TreeGrafter"/>
</dbReference>
<dbReference type="GO" id="GO:0030295">
    <property type="term" value="F:protein kinase activator activity"/>
    <property type="evidence" value="ECO:0007669"/>
    <property type="project" value="TreeGrafter"/>
</dbReference>
<accession>A0A4U9UKS1</accession>
<dbReference type="Gene3D" id="3.30.565.10">
    <property type="entry name" value="Histidine kinase-like ATPase, C-terminal domain"/>
    <property type="match status" value="1"/>
</dbReference>
<feature type="domain" description="Histidine kinase" evidence="11">
    <location>
        <begin position="496"/>
        <end position="708"/>
    </location>
</feature>
<reference evidence="12 13" key="1">
    <citation type="submission" date="2019-05" db="EMBL/GenBank/DDBJ databases">
        <authorList>
            <consortium name="Pathogen Informatics"/>
        </authorList>
    </citation>
    <scope>NUCLEOTIDE SEQUENCE [LARGE SCALE GENOMIC DNA]</scope>
    <source>
        <strain evidence="12 13">NCTC11429</strain>
    </source>
</reference>
<dbReference type="InterPro" id="IPR036097">
    <property type="entry name" value="HisK_dim/P_sf"/>
</dbReference>
<dbReference type="SUPFAM" id="SSF55874">
    <property type="entry name" value="ATPase domain of HSP90 chaperone/DNA topoisomerase II/histidine kinase"/>
    <property type="match status" value="1"/>
</dbReference>
<dbReference type="CDD" id="cd00082">
    <property type="entry name" value="HisKA"/>
    <property type="match status" value="1"/>
</dbReference>
<comment type="similarity">
    <text evidence="2">In the N-terminal section; belongs to the phytochrome family.</text>
</comment>
<feature type="domain" description="Phytochrome chromophore attachment site" evidence="10">
    <location>
        <begin position="130"/>
        <end position="279"/>
    </location>
</feature>
<evidence type="ECO:0000256" key="5">
    <source>
        <dbReference type="ARBA" id="ARBA00022679"/>
    </source>
</evidence>
<dbReference type="KEGG" id="stha:NCTC11429_01284"/>
<dbReference type="PRINTS" id="PR00344">
    <property type="entry name" value="BCTRLSENSOR"/>
</dbReference>
<evidence type="ECO:0000256" key="4">
    <source>
        <dbReference type="ARBA" id="ARBA00022553"/>
    </source>
</evidence>
<keyword evidence="7" id="KW-0418">Kinase</keyword>
<dbReference type="EC" id="2.7.13.3" evidence="3"/>
<dbReference type="SMART" id="SM00388">
    <property type="entry name" value="HisKA"/>
    <property type="match status" value="1"/>
</dbReference>
<evidence type="ECO:0000256" key="9">
    <source>
        <dbReference type="ARBA" id="ARBA00023012"/>
    </source>
</evidence>
<evidence type="ECO:0000256" key="8">
    <source>
        <dbReference type="ARBA" id="ARBA00022840"/>
    </source>
</evidence>
<dbReference type="InterPro" id="IPR016132">
    <property type="entry name" value="Phyto_chromo_attachment"/>
</dbReference>
<evidence type="ECO:0000313" key="12">
    <source>
        <dbReference type="EMBL" id="VTR34145.1"/>
    </source>
</evidence>
<proteinExistence type="inferred from homology"/>
<dbReference type="Pfam" id="PF00360">
    <property type="entry name" value="PHY"/>
    <property type="match status" value="1"/>
</dbReference>
<keyword evidence="6" id="KW-0547">Nucleotide-binding</keyword>
<dbReference type="Proteomes" id="UP000308196">
    <property type="component" value="Chromosome"/>
</dbReference>
<evidence type="ECO:0000313" key="13">
    <source>
        <dbReference type="Proteomes" id="UP000308196"/>
    </source>
</evidence>
<dbReference type="GO" id="GO:0007234">
    <property type="term" value="P:osmosensory signaling via phosphorelay pathway"/>
    <property type="evidence" value="ECO:0007669"/>
    <property type="project" value="TreeGrafter"/>
</dbReference>
<dbReference type="SUPFAM" id="SSF47384">
    <property type="entry name" value="Homodimeric domain of signal transducing histidine kinase"/>
    <property type="match status" value="1"/>
</dbReference>
<evidence type="ECO:0000256" key="3">
    <source>
        <dbReference type="ARBA" id="ARBA00012438"/>
    </source>
</evidence>
<evidence type="ECO:0000256" key="7">
    <source>
        <dbReference type="ARBA" id="ARBA00022777"/>
    </source>
</evidence>
<keyword evidence="8" id="KW-0067">ATP-binding</keyword>
<evidence type="ECO:0000259" key="10">
    <source>
        <dbReference type="PROSITE" id="PS50046"/>
    </source>
</evidence>
<keyword evidence="9" id="KW-0902">Two-component regulatory system</keyword>
<dbReference type="PANTHER" id="PTHR42878">
    <property type="entry name" value="TWO-COMPONENT HISTIDINE KINASE"/>
    <property type="match status" value="1"/>
</dbReference>
<dbReference type="Pfam" id="PF02518">
    <property type="entry name" value="HATPase_c"/>
    <property type="match status" value="1"/>
</dbReference>
<dbReference type="PANTHER" id="PTHR42878:SF7">
    <property type="entry name" value="SENSOR HISTIDINE KINASE GLRK"/>
    <property type="match status" value="1"/>
</dbReference>
<dbReference type="GO" id="GO:0000155">
    <property type="term" value="F:phosphorelay sensor kinase activity"/>
    <property type="evidence" value="ECO:0007669"/>
    <property type="project" value="InterPro"/>
</dbReference>
<dbReference type="Gene3D" id="3.30.450.270">
    <property type="match status" value="1"/>
</dbReference>
<dbReference type="CDD" id="cd00075">
    <property type="entry name" value="HATPase"/>
    <property type="match status" value="1"/>
</dbReference>
<dbReference type="PROSITE" id="PS50109">
    <property type="entry name" value="HIS_KIN"/>
    <property type="match status" value="1"/>
</dbReference>
<dbReference type="InterPro" id="IPR003594">
    <property type="entry name" value="HATPase_dom"/>
</dbReference>
<dbReference type="InterPro" id="IPR050351">
    <property type="entry name" value="BphY/WalK/GraS-like"/>
</dbReference>